<evidence type="ECO:0000313" key="1">
    <source>
        <dbReference type="EMBL" id="SRX82487.1"/>
    </source>
</evidence>
<sequence>MGADGGVVGRIADLIARPAGEADLPVADQAVLSRRGKGSVVVPLGAVDLVHPHHLRLNDDVSDLPSFATESLADDAILLVRDVLDSQVIDIAGQRVTRVADVVLARRHDGRIEVVGVEVGFDAVLRRLGMDWVAEPMRRDAIAWTDLHLMSDRGHTVQLATPRSAIHRLDVRGLATLVTRLASGPAAEILDSQDTNTAADVVRASHPFDAERMLRAMPASKSADIVAAMPIEHARHWTDRLSRSPRRQRHLLRSGVWPRRRPGAR</sequence>
<dbReference type="Proteomes" id="UP000252008">
    <property type="component" value="Unassembled WGS sequence"/>
</dbReference>
<dbReference type="SUPFAM" id="SSF158791">
    <property type="entry name" value="MgtE N-terminal domain-like"/>
    <property type="match status" value="1"/>
</dbReference>
<protein>
    <submittedName>
        <fullName evidence="1">Cation transporter [Methanocella arvoryzae MRE50]</fullName>
    </submittedName>
</protein>
<name>A0A375YMT7_MYCPF</name>
<organism evidence="1 2">
    <name type="scientific">Mycolicibacterium parafortuitum</name>
    <name type="common">Mycobacterium parafortuitum</name>
    <dbReference type="NCBI Taxonomy" id="39692"/>
    <lineage>
        <taxon>Bacteria</taxon>
        <taxon>Bacillati</taxon>
        <taxon>Actinomycetota</taxon>
        <taxon>Actinomycetes</taxon>
        <taxon>Mycobacteriales</taxon>
        <taxon>Mycobacteriaceae</taxon>
        <taxon>Mycolicibacterium</taxon>
    </lineage>
</organism>
<gene>
    <name evidence="1" type="ORF">MPP7335_04247</name>
</gene>
<keyword evidence="2" id="KW-1185">Reference proteome</keyword>
<dbReference type="STRING" id="39692.BST38_19385"/>
<evidence type="ECO:0000313" key="2">
    <source>
        <dbReference type="Proteomes" id="UP000252008"/>
    </source>
</evidence>
<proteinExistence type="predicted"/>
<dbReference type="EMBL" id="UEGS01000001">
    <property type="protein sequence ID" value="SRX82487.1"/>
    <property type="molecule type" value="Genomic_DNA"/>
</dbReference>
<accession>A0A375YMT7</accession>
<dbReference type="AlphaFoldDB" id="A0A375YMT7"/>
<reference evidence="1 2" key="1">
    <citation type="submission" date="2018-05" db="EMBL/GenBank/DDBJ databases">
        <authorList>
            <consortium name="IHU Genomes"/>
        </authorList>
    </citation>
    <scope>NUCLEOTIDE SEQUENCE [LARGE SCALE GENOMIC DNA]</scope>
    <source>
        <strain evidence="1 2">P7335</strain>
    </source>
</reference>